<name>A0AAV5S359_MAUHU</name>
<sequence>MRVLITNDDGPLNDEYSPYIRPFIQHIRRAHPHWDITVCVPHEQRSWTGKAHLAGKDLSASFIYSDIEADDNTFWGPFSQPQQLQTDSSLPYVINPEIPSDAIEWVLIDGTPASCANIALHLLKDKTFDLVISGPNVGRNSSAAYITSSATVGAAMESVIAGDAKAIAVSWAYYDNRKIVPAKLMKMASIRSTQIISHLFENWDSEVDFYSINVPLVDELSGSTKIFYAPVWENRWTAIFNGPHIRKPSVDNQIEDGNESNMITFRWAPDFKNHRNSAHYGIEQNGKIAEGTDMDIIEKRCISVSPLRASFRCIEHLTGELTLKYSEVATTTEEKEEVTQNQNVAALTISKNEYIYQPIKEAILKYLPEFATQASLPDFSKVTKVFQYGDYEQLDVDALLAQPTKYVANSYIYRKALIRKHYLAHTIHSYIVKHPDSILNKAFFESHTLDLDYAEFLDDSLDENWELRQELEREDRWWIVKPSMSDKGQGIRVFKTIEDLQRIFDSFDDEADENEDPNSVADDTKIIISQLRHFIVQEYMTNPLLLPSMNNKKFHIRCYITCKGDLEVFVYDRMLALFAPTEYDDVTKDEDSFDPIDLNRLQGHLTNTCLQSKNQNVQLSVVEFAELSDISLENKNKIIGQIHEIAHDIFHAAVTVNRLNFQPLPNAFETYGVDFLVNDEFDVKLLEVNAYPDFKQTGNELKSLIDELFLNIGKSVIAPLVNGGENEPSTSAVFTKVLSHTSNEW</sequence>
<dbReference type="EMBL" id="BTGD01000013">
    <property type="protein sequence ID" value="GMM57461.1"/>
    <property type="molecule type" value="Genomic_DNA"/>
</dbReference>
<reference evidence="2 3" key="1">
    <citation type="journal article" date="2023" name="Elife">
        <title>Identification of key yeast species and microbe-microbe interactions impacting larval growth of Drosophila in the wild.</title>
        <authorList>
            <person name="Mure A."/>
            <person name="Sugiura Y."/>
            <person name="Maeda R."/>
            <person name="Honda K."/>
            <person name="Sakurai N."/>
            <person name="Takahashi Y."/>
            <person name="Watada M."/>
            <person name="Katoh T."/>
            <person name="Gotoh A."/>
            <person name="Gotoh Y."/>
            <person name="Taniguchi I."/>
            <person name="Nakamura K."/>
            <person name="Hayashi T."/>
            <person name="Katayama T."/>
            <person name="Uemura T."/>
            <person name="Hattori Y."/>
        </authorList>
    </citation>
    <scope>NUCLEOTIDE SEQUENCE [LARGE SCALE GENOMIC DNA]</scope>
    <source>
        <strain evidence="2 3">KH-74</strain>
    </source>
</reference>
<dbReference type="InterPro" id="IPR027746">
    <property type="entry name" value="TTL"/>
</dbReference>
<dbReference type="InterPro" id="IPR004344">
    <property type="entry name" value="TTL/TTLL_fam"/>
</dbReference>
<dbReference type="Pfam" id="PF01975">
    <property type="entry name" value="SurE"/>
    <property type="match status" value="1"/>
</dbReference>
<comment type="caution">
    <text evidence="2">The sequence shown here is derived from an EMBL/GenBank/DDBJ whole genome shotgun (WGS) entry which is preliminary data.</text>
</comment>
<protein>
    <submittedName>
        <fullName evidence="2">Tubulin tyrosine ligase</fullName>
    </submittedName>
</protein>
<dbReference type="Gene3D" id="3.30.470.20">
    <property type="entry name" value="ATP-grasp fold, B domain"/>
    <property type="match status" value="1"/>
</dbReference>
<keyword evidence="3" id="KW-1185">Reference proteome</keyword>
<evidence type="ECO:0000313" key="2">
    <source>
        <dbReference type="EMBL" id="GMM57461.1"/>
    </source>
</evidence>
<evidence type="ECO:0000313" key="3">
    <source>
        <dbReference type="Proteomes" id="UP001377567"/>
    </source>
</evidence>
<dbReference type="GO" id="GO:0016787">
    <property type="term" value="F:hydrolase activity"/>
    <property type="evidence" value="ECO:0007669"/>
    <property type="project" value="InterPro"/>
</dbReference>
<proteinExistence type="predicted"/>
<dbReference type="PANTHER" id="PTHR47551">
    <property type="entry name" value="TUBULIN--TYROSINE LIGASE PBY1-RELATED"/>
    <property type="match status" value="1"/>
</dbReference>
<dbReference type="Proteomes" id="UP001377567">
    <property type="component" value="Unassembled WGS sequence"/>
</dbReference>
<dbReference type="PANTHER" id="PTHR47551:SF1">
    <property type="entry name" value="TUBULIN--TYROSINE LIGASE PBY1-RELATED"/>
    <property type="match status" value="1"/>
</dbReference>
<dbReference type="Pfam" id="PF03133">
    <property type="entry name" value="TTL"/>
    <property type="match status" value="1"/>
</dbReference>
<dbReference type="InterPro" id="IPR036523">
    <property type="entry name" value="SurE-like_sf"/>
</dbReference>
<evidence type="ECO:0000259" key="1">
    <source>
        <dbReference type="Pfam" id="PF01975"/>
    </source>
</evidence>
<accession>A0AAV5S359</accession>
<dbReference type="SUPFAM" id="SSF56059">
    <property type="entry name" value="Glutathione synthetase ATP-binding domain-like"/>
    <property type="match status" value="1"/>
</dbReference>
<feature type="domain" description="Survival protein SurE-like phosphatase/nucleotidase" evidence="1">
    <location>
        <begin position="3"/>
        <end position="236"/>
    </location>
</feature>
<keyword evidence="2" id="KW-0436">Ligase</keyword>
<dbReference type="AlphaFoldDB" id="A0AAV5S359"/>
<dbReference type="SUPFAM" id="SSF64167">
    <property type="entry name" value="SurE-like"/>
    <property type="match status" value="1"/>
</dbReference>
<organism evidence="2 3">
    <name type="scientific">Maudiozyma humilis</name>
    <name type="common">Sour dough yeast</name>
    <name type="synonym">Kazachstania humilis</name>
    <dbReference type="NCBI Taxonomy" id="51915"/>
    <lineage>
        <taxon>Eukaryota</taxon>
        <taxon>Fungi</taxon>
        <taxon>Dikarya</taxon>
        <taxon>Ascomycota</taxon>
        <taxon>Saccharomycotina</taxon>
        <taxon>Saccharomycetes</taxon>
        <taxon>Saccharomycetales</taxon>
        <taxon>Saccharomycetaceae</taxon>
        <taxon>Maudiozyma</taxon>
    </lineage>
</organism>
<dbReference type="InterPro" id="IPR002828">
    <property type="entry name" value="SurE-like_Pase/nucleotidase"/>
</dbReference>
<dbReference type="PROSITE" id="PS51221">
    <property type="entry name" value="TTL"/>
    <property type="match status" value="1"/>
</dbReference>
<dbReference type="NCBIfam" id="TIGR00087">
    <property type="entry name" value="surE"/>
    <property type="match status" value="1"/>
</dbReference>
<dbReference type="GO" id="GO:0000932">
    <property type="term" value="C:P-body"/>
    <property type="evidence" value="ECO:0007669"/>
    <property type="project" value="TreeGrafter"/>
</dbReference>
<dbReference type="GO" id="GO:0016874">
    <property type="term" value="F:ligase activity"/>
    <property type="evidence" value="ECO:0007669"/>
    <property type="project" value="UniProtKB-KW"/>
</dbReference>
<gene>
    <name evidence="2" type="ORF">DAKH74_040770</name>
</gene>
<dbReference type="Gene3D" id="3.40.1210.10">
    <property type="entry name" value="Survival protein SurE-like phosphatase/nucleotidase"/>
    <property type="match status" value="1"/>
</dbReference>